<dbReference type="PANTHER" id="PTHR16943">
    <property type="entry name" value="2-METHYLCITRATE DEHYDRATASE-RELATED"/>
    <property type="match status" value="1"/>
</dbReference>
<evidence type="ECO:0000256" key="3">
    <source>
        <dbReference type="ARBA" id="ARBA00005026"/>
    </source>
</evidence>
<dbReference type="EMBL" id="CP011568">
    <property type="protein sequence ID" value="AKJ67208.1"/>
    <property type="molecule type" value="Genomic_DNA"/>
</dbReference>
<dbReference type="NCBIfam" id="NF006943">
    <property type="entry name" value="PRK09425.1"/>
    <property type="match status" value="1"/>
</dbReference>
<feature type="domain" description="MmgE/PrpD C-terminal" evidence="12">
    <location>
        <begin position="287"/>
        <end position="463"/>
    </location>
</feature>
<dbReference type="GO" id="GO:0047547">
    <property type="term" value="F:2-methylcitrate dehydratase activity"/>
    <property type="evidence" value="ECO:0007669"/>
    <property type="project" value="UniProtKB-EC"/>
</dbReference>
<comment type="pathway">
    <text evidence="3">Organic acid metabolism; propanoate degradation.</text>
</comment>
<evidence type="ECO:0000256" key="9">
    <source>
        <dbReference type="ARBA" id="ARBA00023239"/>
    </source>
</evidence>
<evidence type="ECO:0000256" key="8">
    <source>
        <dbReference type="ARBA" id="ARBA00022532"/>
    </source>
</evidence>
<evidence type="ECO:0000256" key="10">
    <source>
        <dbReference type="ARBA" id="ARBA00023501"/>
    </source>
</evidence>
<dbReference type="InterPro" id="IPR005656">
    <property type="entry name" value="MmgE_PrpD"/>
</dbReference>
<dbReference type="AlphaFoldDB" id="A0A0G3EJJ2"/>
<dbReference type="InterPro" id="IPR045337">
    <property type="entry name" value="MmgE_PrpD_C"/>
</dbReference>
<name>A0A0G3EJJ2_9BURK</name>
<dbReference type="PATRIC" id="fig|445709.3.peg.470"/>
<dbReference type="Gene3D" id="3.30.1330.120">
    <property type="entry name" value="2-methylcitrate dehydratase PrpD"/>
    <property type="match status" value="1"/>
</dbReference>
<dbReference type="PANTHER" id="PTHR16943:SF8">
    <property type="entry name" value="2-METHYLCITRATE DEHYDRATASE"/>
    <property type="match status" value="1"/>
</dbReference>
<evidence type="ECO:0000313" key="14">
    <source>
        <dbReference type="Proteomes" id="UP000036700"/>
    </source>
</evidence>
<dbReference type="Pfam" id="PF03972">
    <property type="entry name" value="MmgE_PrpD_N"/>
    <property type="match status" value="1"/>
</dbReference>
<dbReference type="InterPro" id="IPR036148">
    <property type="entry name" value="MmgE/PrpD_sf"/>
</dbReference>
<organism evidence="13 14">
    <name type="scientific">Pandoraea thiooxydans</name>
    <dbReference type="NCBI Taxonomy" id="445709"/>
    <lineage>
        <taxon>Bacteria</taxon>
        <taxon>Pseudomonadati</taxon>
        <taxon>Pseudomonadota</taxon>
        <taxon>Betaproteobacteria</taxon>
        <taxon>Burkholderiales</taxon>
        <taxon>Burkholderiaceae</taxon>
        <taxon>Pandoraea</taxon>
    </lineage>
</organism>
<dbReference type="RefSeq" id="WP_047212745.1">
    <property type="nucleotide sequence ID" value="NZ_CP011568.3"/>
</dbReference>
<keyword evidence="14" id="KW-1185">Reference proteome</keyword>
<dbReference type="EC" id="4.2.1.3" evidence="5"/>
<dbReference type="GO" id="GO:0019679">
    <property type="term" value="P:propionate metabolic process, methylcitrate cycle"/>
    <property type="evidence" value="ECO:0007669"/>
    <property type="project" value="InterPro"/>
</dbReference>
<dbReference type="Proteomes" id="UP000036700">
    <property type="component" value="Chromosome"/>
</dbReference>
<reference evidence="14" key="1">
    <citation type="submission" date="2015-06" db="EMBL/GenBank/DDBJ databases">
        <authorList>
            <person name="Lim Y.L."/>
            <person name="Ee R."/>
            <person name="Yong D."/>
            <person name="How K.Y."/>
            <person name="Yin W.F."/>
            <person name="Chan K.G."/>
        </authorList>
    </citation>
    <scope>NUCLEOTIDE SEQUENCE [LARGE SCALE GENOMIC DNA]</scope>
    <source>
        <strain evidence="14">DSM 25325</strain>
    </source>
</reference>
<feature type="domain" description="MmgE/PrpD N-terminal" evidence="11">
    <location>
        <begin position="18"/>
        <end position="270"/>
    </location>
</feature>
<dbReference type="InterPro" id="IPR012705">
    <property type="entry name" value="2Me_IsoCit_deHydtase_PrpD"/>
</dbReference>
<evidence type="ECO:0000256" key="4">
    <source>
        <dbReference type="ARBA" id="ARBA00006174"/>
    </source>
</evidence>
<comment type="pathway">
    <text evidence="2">Carbohydrate metabolism; tricarboxylic acid cycle; isocitrate from oxaloacetate: step 2/2.</text>
</comment>
<evidence type="ECO:0000313" key="13">
    <source>
        <dbReference type="EMBL" id="AKJ67208.1"/>
    </source>
</evidence>
<dbReference type="SUPFAM" id="SSF103378">
    <property type="entry name" value="2-methylcitrate dehydratase PrpD"/>
    <property type="match status" value="1"/>
</dbReference>
<evidence type="ECO:0000256" key="7">
    <source>
        <dbReference type="ARBA" id="ARBA00017240"/>
    </source>
</evidence>
<evidence type="ECO:0000256" key="5">
    <source>
        <dbReference type="ARBA" id="ARBA00012926"/>
    </source>
</evidence>
<dbReference type="GO" id="GO:0006099">
    <property type="term" value="P:tricarboxylic acid cycle"/>
    <property type="evidence" value="ECO:0007669"/>
    <property type="project" value="UniProtKB-KW"/>
</dbReference>
<comment type="catalytic activity">
    <reaction evidence="10">
        <text>citrate = D-threo-isocitrate</text>
        <dbReference type="Rhea" id="RHEA:10336"/>
        <dbReference type="ChEBI" id="CHEBI:15562"/>
        <dbReference type="ChEBI" id="CHEBI:16947"/>
        <dbReference type="EC" id="4.2.1.3"/>
    </reaction>
</comment>
<dbReference type="InterPro" id="IPR045336">
    <property type="entry name" value="MmgE_PrpD_N"/>
</dbReference>
<dbReference type="Gene3D" id="1.10.4100.10">
    <property type="entry name" value="2-methylcitrate dehydratase PrpD"/>
    <property type="match status" value="1"/>
</dbReference>
<dbReference type="STRING" id="445709.ABW99_02150"/>
<dbReference type="KEGG" id="ptx:ABW99_02150"/>
<dbReference type="EC" id="4.2.1.79" evidence="6"/>
<evidence type="ECO:0000256" key="1">
    <source>
        <dbReference type="ARBA" id="ARBA00000096"/>
    </source>
</evidence>
<keyword evidence="8" id="KW-0816">Tricarboxylic acid cycle</keyword>
<dbReference type="OrthoDB" id="9797528at2"/>
<comment type="catalytic activity">
    <reaction evidence="1">
        <text>(2S,3S)-2-methylcitrate = 2-methyl-cis-aconitate + H2O</text>
        <dbReference type="Rhea" id="RHEA:17725"/>
        <dbReference type="ChEBI" id="CHEBI:15377"/>
        <dbReference type="ChEBI" id="CHEBI:57872"/>
        <dbReference type="ChEBI" id="CHEBI:58853"/>
        <dbReference type="EC" id="4.2.1.79"/>
    </reaction>
</comment>
<dbReference type="InterPro" id="IPR042188">
    <property type="entry name" value="MmgE/PrpD_sf_2"/>
</dbReference>
<sequence length="483" mass="53126">MSAAISSVRPAPDQVLVDIVDYVLNYEIKSDAAWETARYCLIDTLGCGLEALSYPACTKLMGPIVPGTVVPNGAKVPGTQFQLDPVQAAFNIGAMIRWLDFNDTWLAAEWGHPSDNLGGILATADWLARNAVANGQQPPTMRAVLGAMIKAHEIQGCLALENSFNRVGLDHVLLVKVASTAVVGQLLGLTRDELLNAVSLAFVDGHSLRTYRHAPNTGSRKSWAAGDATSRAVRLALMAKTGEMGYPTVLTAKTWGFYDVLFKGQPFKFQRPYGNYVMENVLFKISFPAEFHAQTAAEVAMTLHGQLAQHGKRVEDIAKITIRTHEAAIRIIDKEGPLANPADRDHCIQYMVAVPLLFGRLTAEDYEDRIASDPRIDALRAKMTCVEDPQFTQDYHDPDKRSIANGLTVTFNDGSQLPEVVVAYPIGHRRRRDEGMPLLVEKFKTNLARRFPAKQQDAILALTLDAAKLQAMPVQQFVDMFVI</sequence>
<evidence type="ECO:0000256" key="2">
    <source>
        <dbReference type="ARBA" id="ARBA00004717"/>
    </source>
</evidence>
<dbReference type="FunFam" id="3.30.1330.120:FF:000001">
    <property type="entry name" value="2-methylcitrate dehydratase"/>
    <property type="match status" value="1"/>
</dbReference>
<protein>
    <recommendedName>
        <fullName evidence="7">2-methylcitrate dehydratase</fullName>
        <ecNumber evidence="5">4.2.1.3</ecNumber>
        <ecNumber evidence="6">4.2.1.79</ecNumber>
    </recommendedName>
</protein>
<evidence type="ECO:0000259" key="12">
    <source>
        <dbReference type="Pfam" id="PF19305"/>
    </source>
</evidence>
<evidence type="ECO:0000259" key="11">
    <source>
        <dbReference type="Pfam" id="PF03972"/>
    </source>
</evidence>
<evidence type="ECO:0000256" key="6">
    <source>
        <dbReference type="ARBA" id="ARBA00013124"/>
    </source>
</evidence>
<dbReference type="GO" id="GO:0003994">
    <property type="term" value="F:aconitate hydratase activity"/>
    <property type="evidence" value="ECO:0007669"/>
    <property type="project" value="UniProtKB-EC"/>
</dbReference>
<dbReference type="NCBIfam" id="TIGR02330">
    <property type="entry name" value="prpD"/>
    <property type="match status" value="1"/>
</dbReference>
<dbReference type="Pfam" id="PF19305">
    <property type="entry name" value="MmgE_PrpD_C"/>
    <property type="match status" value="1"/>
</dbReference>
<dbReference type="InterPro" id="IPR042183">
    <property type="entry name" value="MmgE/PrpD_sf_1"/>
</dbReference>
<keyword evidence="9" id="KW-0456">Lyase</keyword>
<gene>
    <name evidence="13" type="primary">prpD</name>
    <name evidence="13" type="ORF">ABW99_02150</name>
</gene>
<accession>A0A0G3EJJ2</accession>
<proteinExistence type="inferred from homology"/>
<comment type="similarity">
    <text evidence="4">Belongs to the PrpD family.</text>
</comment>
<dbReference type="GO" id="GO:0051537">
    <property type="term" value="F:2 iron, 2 sulfur cluster binding"/>
    <property type="evidence" value="ECO:0007669"/>
    <property type="project" value="InterPro"/>
</dbReference>
<dbReference type="UniPathway" id="UPA00946"/>